<keyword evidence="1 2" id="KW-0597">Phosphoprotein</keyword>
<gene>
    <name evidence="4" type="ORF">E8L99_20850</name>
</gene>
<evidence type="ECO:0000259" key="3">
    <source>
        <dbReference type="PROSITE" id="PS50110"/>
    </source>
</evidence>
<feature type="modified residue" description="4-aspartylphosphate" evidence="2">
    <location>
        <position position="59"/>
    </location>
</feature>
<dbReference type="Proteomes" id="UP000298588">
    <property type="component" value="Chromosome"/>
</dbReference>
<keyword evidence="5" id="KW-1185">Reference proteome</keyword>
<dbReference type="SUPFAM" id="SSF52172">
    <property type="entry name" value="CheY-like"/>
    <property type="match status" value="1"/>
</dbReference>
<protein>
    <submittedName>
        <fullName evidence="4">Response regulator</fullName>
    </submittedName>
</protein>
<evidence type="ECO:0000256" key="1">
    <source>
        <dbReference type="ARBA" id="ARBA00022553"/>
    </source>
</evidence>
<dbReference type="Gene3D" id="3.40.50.2300">
    <property type="match status" value="1"/>
</dbReference>
<dbReference type="OrthoDB" id="582170at2"/>
<dbReference type="PANTHER" id="PTHR44591">
    <property type="entry name" value="STRESS RESPONSE REGULATOR PROTEIN 1"/>
    <property type="match status" value="1"/>
</dbReference>
<dbReference type="AlphaFoldDB" id="A0A4D7QSM7"/>
<accession>A0A4D7QSM7</accession>
<dbReference type="PANTHER" id="PTHR44591:SF24">
    <property type="entry name" value="PROTEIN-GLUTAMATE METHYLESTERASE_PROTEIN-GLUTAMINE GLUTAMINASE 1"/>
    <property type="match status" value="1"/>
</dbReference>
<dbReference type="InterPro" id="IPR050595">
    <property type="entry name" value="Bact_response_regulator"/>
</dbReference>
<dbReference type="InterPro" id="IPR011006">
    <property type="entry name" value="CheY-like_superfamily"/>
</dbReference>
<dbReference type="EMBL" id="CP039865">
    <property type="protein sequence ID" value="QCK88027.1"/>
    <property type="molecule type" value="Genomic_DNA"/>
</dbReference>
<proteinExistence type="predicted"/>
<dbReference type="RefSeq" id="WP_137101355.1">
    <property type="nucleotide sequence ID" value="NZ_CP039865.1"/>
</dbReference>
<feature type="domain" description="Response regulatory" evidence="3">
    <location>
        <begin position="9"/>
        <end position="119"/>
    </location>
</feature>
<reference evidence="4 5" key="1">
    <citation type="submission" date="2019-04" db="EMBL/GenBank/DDBJ databases">
        <title>Phreatobacter aquaticus sp. nov.</title>
        <authorList>
            <person name="Choi A."/>
            <person name="Baek K."/>
        </authorList>
    </citation>
    <scope>NUCLEOTIDE SEQUENCE [LARGE SCALE GENOMIC DNA]</scope>
    <source>
        <strain evidence="4 5">NMCR1094</strain>
    </source>
</reference>
<evidence type="ECO:0000313" key="4">
    <source>
        <dbReference type="EMBL" id="QCK88027.1"/>
    </source>
</evidence>
<dbReference type="KEGG" id="paqt:E8L99_20850"/>
<dbReference type="SMART" id="SM00448">
    <property type="entry name" value="REC"/>
    <property type="match status" value="1"/>
</dbReference>
<dbReference type="PROSITE" id="PS50110">
    <property type="entry name" value="RESPONSE_REGULATORY"/>
    <property type="match status" value="1"/>
</dbReference>
<organism evidence="4 5">
    <name type="scientific">Phreatobacter aquaticus</name>
    <dbReference type="NCBI Taxonomy" id="2570229"/>
    <lineage>
        <taxon>Bacteria</taxon>
        <taxon>Pseudomonadati</taxon>
        <taxon>Pseudomonadota</taxon>
        <taxon>Alphaproteobacteria</taxon>
        <taxon>Hyphomicrobiales</taxon>
        <taxon>Phreatobacteraceae</taxon>
        <taxon>Phreatobacter</taxon>
    </lineage>
</organism>
<evidence type="ECO:0000256" key="2">
    <source>
        <dbReference type="PROSITE-ProRule" id="PRU00169"/>
    </source>
</evidence>
<name>A0A4D7QSM7_9HYPH</name>
<dbReference type="GO" id="GO:0000160">
    <property type="term" value="P:phosphorelay signal transduction system"/>
    <property type="evidence" value="ECO:0007669"/>
    <property type="project" value="InterPro"/>
</dbReference>
<evidence type="ECO:0000313" key="5">
    <source>
        <dbReference type="Proteomes" id="UP000298588"/>
    </source>
</evidence>
<dbReference type="Pfam" id="PF00072">
    <property type="entry name" value="Response_reg"/>
    <property type="match status" value="1"/>
</dbReference>
<dbReference type="InterPro" id="IPR001789">
    <property type="entry name" value="Sig_transdc_resp-reg_receiver"/>
</dbReference>
<sequence>MSKLFAGRRILIVEDEMLVLMETQDMLADLGCDSVIVAATNEQAIALVEAQHFDAALLDLNLNGVRSYPVADFLAARGVPFAFTTSYGGHGLRDSDRERPLLVKPFEVAALGRLLTSLLSPPR</sequence>